<dbReference type="Pfam" id="PF04972">
    <property type="entry name" value="BON"/>
    <property type="match status" value="1"/>
</dbReference>
<dbReference type="EMBL" id="FOMX01000018">
    <property type="protein sequence ID" value="SFE73138.1"/>
    <property type="molecule type" value="Genomic_DNA"/>
</dbReference>
<protein>
    <submittedName>
        <fullName evidence="3">BON domain-containing protein</fullName>
    </submittedName>
</protein>
<dbReference type="Proteomes" id="UP000199400">
    <property type="component" value="Unassembled WGS sequence"/>
</dbReference>
<feature type="region of interest" description="Disordered" evidence="1">
    <location>
        <begin position="30"/>
        <end position="155"/>
    </location>
</feature>
<proteinExistence type="predicted"/>
<feature type="domain" description="BON" evidence="2">
    <location>
        <begin position="154"/>
        <end position="222"/>
    </location>
</feature>
<dbReference type="PROSITE" id="PS50914">
    <property type="entry name" value="BON"/>
    <property type="match status" value="1"/>
</dbReference>
<dbReference type="InterPro" id="IPR051686">
    <property type="entry name" value="Lipoprotein_DolP"/>
</dbReference>
<feature type="region of interest" description="Disordered" evidence="1">
    <location>
        <begin position="203"/>
        <end position="271"/>
    </location>
</feature>
<dbReference type="InterPro" id="IPR007055">
    <property type="entry name" value="BON_dom"/>
</dbReference>
<feature type="compositionally biased region" description="Gly residues" evidence="1">
    <location>
        <begin position="61"/>
        <end position="113"/>
    </location>
</feature>
<dbReference type="Gene3D" id="3.30.1340.30">
    <property type="match status" value="1"/>
</dbReference>
<reference evidence="4" key="1">
    <citation type="submission" date="2016-10" db="EMBL/GenBank/DDBJ databases">
        <authorList>
            <person name="Varghese N."/>
            <person name="Submissions S."/>
        </authorList>
    </citation>
    <scope>NUCLEOTIDE SEQUENCE [LARGE SCALE GENOMIC DNA]</scope>
    <source>
        <strain evidence="4">ATCC 25963</strain>
    </source>
</reference>
<dbReference type="AlphaFoldDB" id="A0A1I2CXX8"/>
<evidence type="ECO:0000259" key="2">
    <source>
        <dbReference type="PROSITE" id="PS50914"/>
    </source>
</evidence>
<sequence length="271" mass="28564">MGGHQGYGGQYGSQGMGGYGGQGMGGYGGQGQYGQQGFGGQGQYGQQGMSGPGQYSQQGYGSQGQYGQGQYGQGQYGQGQYGQGQYGGQGSRMGQGYGGGYGEGYRGFEGGGFQEDMPRRRSFGEEGRGMGGMGGRMQERGRFAGRGPKGYRRSDDRITEEICEALTRHPSVDASEIEVKVQQGVVSLSGTVDDRETKRLIEDLSEDISGVREVQNQIRVSHGQTGQSQIGQTQAGQSQGEQGQAGRTQGEQGQTGRTQATGTTTSRNREA</sequence>
<feature type="compositionally biased region" description="Low complexity" evidence="1">
    <location>
        <begin position="223"/>
        <end position="265"/>
    </location>
</feature>
<evidence type="ECO:0000256" key="1">
    <source>
        <dbReference type="SAM" id="MobiDB-lite"/>
    </source>
</evidence>
<dbReference type="SMART" id="SM00749">
    <property type="entry name" value="BON"/>
    <property type="match status" value="1"/>
</dbReference>
<dbReference type="PANTHER" id="PTHR34606">
    <property type="entry name" value="BON DOMAIN-CONTAINING PROTEIN"/>
    <property type="match status" value="1"/>
</dbReference>
<dbReference type="InterPro" id="IPR014004">
    <property type="entry name" value="Transpt-assoc_nodulatn_dom_bac"/>
</dbReference>
<dbReference type="PANTHER" id="PTHR34606:SF15">
    <property type="entry name" value="BON DOMAIN-CONTAINING PROTEIN"/>
    <property type="match status" value="1"/>
</dbReference>
<evidence type="ECO:0000313" key="4">
    <source>
        <dbReference type="Proteomes" id="UP000199400"/>
    </source>
</evidence>
<keyword evidence="4" id="KW-1185">Reference proteome</keyword>
<evidence type="ECO:0000313" key="3">
    <source>
        <dbReference type="EMBL" id="SFE73138.1"/>
    </source>
</evidence>
<feature type="compositionally biased region" description="Gly residues" evidence="1">
    <location>
        <begin position="30"/>
        <end position="51"/>
    </location>
</feature>
<organism evidence="3 4">
    <name type="scientific">Nannocystis exedens</name>
    <dbReference type="NCBI Taxonomy" id="54"/>
    <lineage>
        <taxon>Bacteria</taxon>
        <taxon>Pseudomonadati</taxon>
        <taxon>Myxococcota</taxon>
        <taxon>Polyangia</taxon>
        <taxon>Nannocystales</taxon>
        <taxon>Nannocystaceae</taxon>
        <taxon>Nannocystis</taxon>
    </lineage>
</organism>
<accession>A0A1I2CXX8</accession>
<name>A0A1I2CXX8_9BACT</name>
<dbReference type="STRING" id="54.SAMN02745121_05328"/>
<gene>
    <name evidence="3" type="ORF">SAMN02745121_05328</name>
</gene>
<feature type="compositionally biased region" description="Basic and acidic residues" evidence="1">
    <location>
        <begin position="116"/>
        <end position="128"/>
    </location>
</feature>